<evidence type="ECO:0000313" key="7">
    <source>
        <dbReference type="Proteomes" id="UP000242188"/>
    </source>
</evidence>
<dbReference type="PANTHER" id="PTHR31004:SF1">
    <property type="entry name" value="TRANSMEMBRANE PROTEIN 79"/>
    <property type="match status" value="1"/>
</dbReference>
<dbReference type="Proteomes" id="UP000242188">
    <property type="component" value="Unassembled WGS sequence"/>
</dbReference>
<keyword evidence="2 5" id="KW-0812">Transmembrane</keyword>
<protein>
    <submittedName>
        <fullName evidence="6">Transmembrane protein 79</fullName>
    </submittedName>
</protein>
<dbReference type="GO" id="GO:0032588">
    <property type="term" value="C:trans-Golgi network membrane"/>
    <property type="evidence" value="ECO:0007669"/>
    <property type="project" value="TreeGrafter"/>
</dbReference>
<proteinExistence type="predicted"/>
<dbReference type="InterPro" id="IPR001129">
    <property type="entry name" value="Membr-assoc_MAPEG"/>
</dbReference>
<feature type="transmembrane region" description="Helical" evidence="5">
    <location>
        <begin position="56"/>
        <end position="72"/>
    </location>
</feature>
<keyword evidence="4 5" id="KW-0472">Membrane</keyword>
<comment type="caution">
    <text evidence="6">The sequence shown here is derived from an EMBL/GenBank/DDBJ whole genome shotgun (WGS) entry which is preliminary data.</text>
</comment>
<dbReference type="AlphaFoldDB" id="A0A210QYS6"/>
<dbReference type="Gene3D" id="1.20.120.550">
    <property type="entry name" value="Membrane associated eicosanoid/glutathione metabolism-like domain"/>
    <property type="match status" value="1"/>
</dbReference>
<dbReference type="Pfam" id="PF01124">
    <property type="entry name" value="MAPEG"/>
    <property type="match status" value="1"/>
</dbReference>
<dbReference type="InterPro" id="IPR023352">
    <property type="entry name" value="MAPEG-like_dom_sf"/>
</dbReference>
<comment type="subcellular location">
    <subcellularLocation>
        <location evidence="1">Membrane</location>
    </subcellularLocation>
</comment>
<evidence type="ECO:0000256" key="3">
    <source>
        <dbReference type="ARBA" id="ARBA00022989"/>
    </source>
</evidence>
<dbReference type="SUPFAM" id="SSF161084">
    <property type="entry name" value="MAPEG domain-like"/>
    <property type="match status" value="1"/>
</dbReference>
<dbReference type="OrthoDB" id="8887147at2759"/>
<dbReference type="PANTHER" id="PTHR31004">
    <property type="entry name" value="TRANSMEMBRANE PROTEIN 79"/>
    <property type="match status" value="1"/>
</dbReference>
<gene>
    <name evidence="6" type="ORF">KP79_PYT22460</name>
</gene>
<sequence length="179" mass="20165">MVFEGLSPRLLSVLRFRLALTVTAFSAYIIGGYYLFPFSLPVMTSVTDRLIFTLRWQLLGGLTLLMGIQGVGKMRAKSEAASDPIKGNGEHLVSVQNKILRNTLEQFVFHFIGQLALCTYLSPEAMKTIPVLVTLFVIARIIFQIIYPIDAMKRIFGFMSTFLPTVGVYVYCLYCFLTQ</sequence>
<evidence type="ECO:0000256" key="5">
    <source>
        <dbReference type="SAM" id="Phobius"/>
    </source>
</evidence>
<accession>A0A210QYS6</accession>
<feature type="transmembrane region" description="Helical" evidence="5">
    <location>
        <begin position="16"/>
        <end position="36"/>
    </location>
</feature>
<organism evidence="6 7">
    <name type="scientific">Mizuhopecten yessoensis</name>
    <name type="common">Japanese scallop</name>
    <name type="synonym">Patinopecten yessoensis</name>
    <dbReference type="NCBI Taxonomy" id="6573"/>
    <lineage>
        <taxon>Eukaryota</taxon>
        <taxon>Metazoa</taxon>
        <taxon>Spiralia</taxon>
        <taxon>Lophotrochozoa</taxon>
        <taxon>Mollusca</taxon>
        <taxon>Bivalvia</taxon>
        <taxon>Autobranchia</taxon>
        <taxon>Pteriomorphia</taxon>
        <taxon>Pectinida</taxon>
        <taxon>Pectinoidea</taxon>
        <taxon>Pectinidae</taxon>
        <taxon>Mizuhopecten</taxon>
    </lineage>
</organism>
<evidence type="ECO:0000256" key="1">
    <source>
        <dbReference type="ARBA" id="ARBA00004370"/>
    </source>
</evidence>
<dbReference type="GO" id="GO:0005765">
    <property type="term" value="C:lysosomal membrane"/>
    <property type="evidence" value="ECO:0007669"/>
    <property type="project" value="TreeGrafter"/>
</dbReference>
<feature type="transmembrane region" description="Helical" evidence="5">
    <location>
        <begin position="129"/>
        <end position="149"/>
    </location>
</feature>
<reference evidence="6 7" key="1">
    <citation type="journal article" date="2017" name="Nat. Ecol. Evol.">
        <title>Scallop genome provides insights into evolution of bilaterian karyotype and development.</title>
        <authorList>
            <person name="Wang S."/>
            <person name="Zhang J."/>
            <person name="Jiao W."/>
            <person name="Li J."/>
            <person name="Xun X."/>
            <person name="Sun Y."/>
            <person name="Guo X."/>
            <person name="Huan P."/>
            <person name="Dong B."/>
            <person name="Zhang L."/>
            <person name="Hu X."/>
            <person name="Sun X."/>
            <person name="Wang J."/>
            <person name="Zhao C."/>
            <person name="Wang Y."/>
            <person name="Wang D."/>
            <person name="Huang X."/>
            <person name="Wang R."/>
            <person name="Lv J."/>
            <person name="Li Y."/>
            <person name="Zhang Z."/>
            <person name="Liu B."/>
            <person name="Lu W."/>
            <person name="Hui Y."/>
            <person name="Liang J."/>
            <person name="Zhou Z."/>
            <person name="Hou R."/>
            <person name="Li X."/>
            <person name="Liu Y."/>
            <person name="Li H."/>
            <person name="Ning X."/>
            <person name="Lin Y."/>
            <person name="Zhao L."/>
            <person name="Xing Q."/>
            <person name="Dou J."/>
            <person name="Li Y."/>
            <person name="Mao J."/>
            <person name="Guo H."/>
            <person name="Dou H."/>
            <person name="Li T."/>
            <person name="Mu C."/>
            <person name="Jiang W."/>
            <person name="Fu Q."/>
            <person name="Fu X."/>
            <person name="Miao Y."/>
            <person name="Liu J."/>
            <person name="Yu Q."/>
            <person name="Li R."/>
            <person name="Liao H."/>
            <person name="Li X."/>
            <person name="Kong Y."/>
            <person name="Jiang Z."/>
            <person name="Chourrout D."/>
            <person name="Li R."/>
            <person name="Bao Z."/>
        </authorList>
    </citation>
    <scope>NUCLEOTIDE SEQUENCE [LARGE SCALE GENOMIC DNA]</scope>
    <source>
        <strain evidence="6 7">PY_sf001</strain>
    </source>
</reference>
<evidence type="ECO:0000256" key="2">
    <source>
        <dbReference type="ARBA" id="ARBA00022692"/>
    </source>
</evidence>
<evidence type="ECO:0000313" key="6">
    <source>
        <dbReference type="EMBL" id="OWF53821.1"/>
    </source>
</evidence>
<feature type="transmembrane region" description="Helical" evidence="5">
    <location>
        <begin position="155"/>
        <end position="177"/>
    </location>
</feature>
<evidence type="ECO:0000256" key="4">
    <source>
        <dbReference type="ARBA" id="ARBA00023136"/>
    </source>
</evidence>
<dbReference type="GO" id="GO:0045055">
    <property type="term" value="P:regulated exocytosis"/>
    <property type="evidence" value="ECO:0007669"/>
    <property type="project" value="TreeGrafter"/>
</dbReference>
<dbReference type="EMBL" id="NEDP02001206">
    <property type="protein sequence ID" value="OWF53821.1"/>
    <property type="molecule type" value="Genomic_DNA"/>
</dbReference>
<keyword evidence="7" id="KW-1185">Reference proteome</keyword>
<name>A0A210QYS6_MIZYE</name>
<keyword evidence="3 5" id="KW-1133">Transmembrane helix</keyword>